<reference evidence="2" key="1">
    <citation type="submission" date="2021-08" db="EMBL/GenBank/DDBJ databases">
        <title>WGS assembly of Ceratopteris richardii.</title>
        <authorList>
            <person name="Marchant D.B."/>
            <person name="Chen G."/>
            <person name="Jenkins J."/>
            <person name="Shu S."/>
            <person name="Leebens-Mack J."/>
            <person name="Grimwood J."/>
            <person name="Schmutz J."/>
            <person name="Soltis P."/>
            <person name="Soltis D."/>
            <person name="Chen Z.-H."/>
        </authorList>
    </citation>
    <scope>NUCLEOTIDE SEQUENCE</scope>
    <source>
        <strain evidence="2">Whitten #5841</strain>
        <tissue evidence="2">Leaf</tissue>
    </source>
</reference>
<evidence type="ECO:0008006" key="4">
    <source>
        <dbReference type="Google" id="ProtNLM"/>
    </source>
</evidence>
<comment type="caution">
    <text evidence="2">The sequence shown here is derived from an EMBL/GenBank/DDBJ whole genome shotgun (WGS) entry which is preliminary data.</text>
</comment>
<evidence type="ECO:0000313" key="2">
    <source>
        <dbReference type="EMBL" id="KAH7430957.1"/>
    </source>
</evidence>
<gene>
    <name evidence="2" type="ORF">KP509_08G022200</name>
</gene>
<proteinExistence type="predicted"/>
<dbReference type="AlphaFoldDB" id="A0A8T2U5B7"/>
<keyword evidence="1" id="KW-0677">Repeat</keyword>
<accession>A0A8T2U5B7</accession>
<dbReference type="Gene3D" id="1.25.40.10">
    <property type="entry name" value="Tetratricopeptide repeat domain"/>
    <property type="match status" value="1"/>
</dbReference>
<name>A0A8T2U5B7_CERRI</name>
<organism evidence="2 3">
    <name type="scientific">Ceratopteris richardii</name>
    <name type="common">Triangle waterfern</name>
    <dbReference type="NCBI Taxonomy" id="49495"/>
    <lineage>
        <taxon>Eukaryota</taxon>
        <taxon>Viridiplantae</taxon>
        <taxon>Streptophyta</taxon>
        <taxon>Embryophyta</taxon>
        <taxon>Tracheophyta</taxon>
        <taxon>Polypodiopsida</taxon>
        <taxon>Polypodiidae</taxon>
        <taxon>Polypodiales</taxon>
        <taxon>Pteridineae</taxon>
        <taxon>Pteridaceae</taxon>
        <taxon>Parkerioideae</taxon>
        <taxon>Ceratopteris</taxon>
    </lineage>
</organism>
<sequence>MDLYTFISCNSSPSFALNFTLHSVSWKIVNDYALTCSISEIFHLNVGVLQGELMVGSEKTQLNVDVWIKRGHCQLGDYDKVIDLFHKMLQQNLIPDPITFLNVLSACKSIGSS</sequence>
<protein>
    <recommendedName>
        <fullName evidence="4">Pentatricopeptide repeat-containing protein</fullName>
    </recommendedName>
</protein>
<evidence type="ECO:0000256" key="1">
    <source>
        <dbReference type="ARBA" id="ARBA00022737"/>
    </source>
</evidence>
<dbReference type="InterPro" id="IPR011990">
    <property type="entry name" value="TPR-like_helical_dom_sf"/>
</dbReference>
<evidence type="ECO:0000313" key="3">
    <source>
        <dbReference type="Proteomes" id="UP000825935"/>
    </source>
</evidence>
<dbReference type="EMBL" id="CM035413">
    <property type="protein sequence ID" value="KAH7430957.1"/>
    <property type="molecule type" value="Genomic_DNA"/>
</dbReference>
<dbReference type="InterPro" id="IPR002885">
    <property type="entry name" value="PPR_rpt"/>
</dbReference>
<dbReference type="Proteomes" id="UP000825935">
    <property type="component" value="Chromosome 8"/>
</dbReference>
<dbReference type="NCBIfam" id="TIGR00756">
    <property type="entry name" value="PPR"/>
    <property type="match status" value="1"/>
</dbReference>
<keyword evidence="3" id="KW-1185">Reference proteome</keyword>